<dbReference type="EMBL" id="STFF01000003">
    <property type="protein sequence ID" value="THU39191.1"/>
    <property type="molecule type" value="Genomic_DNA"/>
</dbReference>
<dbReference type="Proteomes" id="UP000306918">
    <property type="component" value="Unassembled WGS sequence"/>
</dbReference>
<dbReference type="SUPFAM" id="SSF160574">
    <property type="entry name" value="BT0923-like"/>
    <property type="match status" value="1"/>
</dbReference>
<reference evidence="2 3" key="1">
    <citation type="submission" date="2019-04" db="EMBL/GenBank/DDBJ databases">
        <title>Niastella caeni sp. nov., isolated from activated sludge.</title>
        <authorList>
            <person name="Sheng M."/>
        </authorList>
    </citation>
    <scope>NUCLEOTIDE SEQUENCE [LARGE SCALE GENOMIC DNA]</scope>
    <source>
        <strain evidence="2 3">HX-2-15</strain>
    </source>
</reference>
<dbReference type="RefSeq" id="WP_136577323.1">
    <property type="nucleotide sequence ID" value="NZ_STFF01000003.1"/>
</dbReference>
<protein>
    <recommendedName>
        <fullName evidence="4">Beta-lactamase-inhibitor-like PepSY-like domain-containing protein</fullName>
    </recommendedName>
</protein>
<keyword evidence="3" id="KW-1185">Reference proteome</keyword>
<dbReference type="AlphaFoldDB" id="A0A4S8HVH5"/>
<comment type="caution">
    <text evidence="2">The sequence shown here is derived from an EMBL/GenBank/DDBJ whole genome shotgun (WGS) entry which is preliminary data.</text>
</comment>
<gene>
    <name evidence="2" type="ORF">FAM09_11790</name>
</gene>
<organism evidence="2 3">
    <name type="scientific">Niastella caeni</name>
    <dbReference type="NCBI Taxonomy" id="2569763"/>
    <lineage>
        <taxon>Bacteria</taxon>
        <taxon>Pseudomonadati</taxon>
        <taxon>Bacteroidota</taxon>
        <taxon>Chitinophagia</taxon>
        <taxon>Chitinophagales</taxon>
        <taxon>Chitinophagaceae</taxon>
        <taxon>Niastella</taxon>
    </lineage>
</organism>
<feature type="signal peptide" evidence="1">
    <location>
        <begin position="1"/>
        <end position="23"/>
    </location>
</feature>
<feature type="chain" id="PRO_5020371828" description="Beta-lactamase-inhibitor-like PepSY-like domain-containing protein" evidence="1">
    <location>
        <begin position="24"/>
        <end position="177"/>
    </location>
</feature>
<evidence type="ECO:0008006" key="4">
    <source>
        <dbReference type="Google" id="ProtNLM"/>
    </source>
</evidence>
<name>A0A4S8HVH5_9BACT</name>
<evidence type="ECO:0000256" key="1">
    <source>
        <dbReference type="SAM" id="SignalP"/>
    </source>
</evidence>
<keyword evidence="1" id="KW-0732">Signal</keyword>
<accession>A0A4S8HVH5</accession>
<evidence type="ECO:0000313" key="2">
    <source>
        <dbReference type="EMBL" id="THU39191.1"/>
    </source>
</evidence>
<dbReference type="Gene3D" id="3.10.450.360">
    <property type="match status" value="1"/>
</dbReference>
<proteinExistence type="predicted"/>
<evidence type="ECO:0000313" key="3">
    <source>
        <dbReference type="Proteomes" id="UP000306918"/>
    </source>
</evidence>
<sequence length="177" mass="20922">MKNLFVPLVACSVFFITTMLAHAQPDMKKQDYKNVAALANEPASSPHNTMADFRHIPIKAVRNFKSTWQHVDNEAWYQIKDGYRARFTENGVLYLVTYDKKGKWLHTIRQYDEAKMDRDLRAQVRSVYFDYNILLVEEIEQLLKPLIYVIHLEDKTSFKNIRFCDREMTVVSEIQKL</sequence>
<dbReference type="OrthoDB" id="667707at2"/>